<reference evidence="2" key="1">
    <citation type="journal article" date="2023" name="G3 (Bethesda)">
        <title>Genome assembly and association tests identify interacting loci associated with vigor, precocity, and sex in interspecific pistachio rootstocks.</title>
        <authorList>
            <person name="Palmer W."/>
            <person name="Jacygrad E."/>
            <person name="Sagayaradj S."/>
            <person name="Cavanaugh K."/>
            <person name="Han R."/>
            <person name="Bertier L."/>
            <person name="Beede B."/>
            <person name="Kafkas S."/>
            <person name="Golino D."/>
            <person name="Preece J."/>
            <person name="Michelmore R."/>
        </authorList>
    </citation>
    <scope>NUCLEOTIDE SEQUENCE [LARGE SCALE GENOMIC DNA]</scope>
</reference>
<dbReference type="Proteomes" id="UP001164250">
    <property type="component" value="Chromosome 9"/>
</dbReference>
<accession>A0ACC1ANS8</accession>
<keyword evidence="2" id="KW-1185">Reference proteome</keyword>
<sequence>MNTKRVHMRKLYQREPIRVNITLSISIQ</sequence>
<gene>
    <name evidence="1" type="ORF">Patl1_32520</name>
</gene>
<organism evidence="1 2">
    <name type="scientific">Pistacia atlantica</name>
    <dbReference type="NCBI Taxonomy" id="434234"/>
    <lineage>
        <taxon>Eukaryota</taxon>
        <taxon>Viridiplantae</taxon>
        <taxon>Streptophyta</taxon>
        <taxon>Embryophyta</taxon>
        <taxon>Tracheophyta</taxon>
        <taxon>Spermatophyta</taxon>
        <taxon>Magnoliopsida</taxon>
        <taxon>eudicotyledons</taxon>
        <taxon>Gunneridae</taxon>
        <taxon>Pentapetalae</taxon>
        <taxon>rosids</taxon>
        <taxon>malvids</taxon>
        <taxon>Sapindales</taxon>
        <taxon>Anacardiaceae</taxon>
        <taxon>Pistacia</taxon>
    </lineage>
</organism>
<dbReference type="EMBL" id="CM047905">
    <property type="protein sequence ID" value="KAJ0088332.1"/>
    <property type="molecule type" value="Genomic_DNA"/>
</dbReference>
<evidence type="ECO:0000313" key="2">
    <source>
        <dbReference type="Proteomes" id="UP001164250"/>
    </source>
</evidence>
<name>A0ACC1ANS8_9ROSI</name>
<protein>
    <submittedName>
        <fullName evidence="1">Uncharacterized protein</fullName>
    </submittedName>
</protein>
<proteinExistence type="predicted"/>
<comment type="caution">
    <text evidence="1">The sequence shown here is derived from an EMBL/GenBank/DDBJ whole genome shotgun (WGS) entry which is preliminary data.</text>
</comment>
<evidence type="ECO:0000313" key="1">
    <source>
        <dbReference type="EMBL" id="KAJ0088332.1"/>
    </source>
</evidence>